<evidence type="ECO:0000256" key="2">
    <source>
        <dbReference type="SAM" id="SignalP"/>
    </source>
</evidence>
<evidence type="ECO:0000256" key="1">
    <source>
        <dbReference type="SAM" id="MobiDB-lite"/>
    </source>
</evidence>
<feature type="chain" id="PRO_5006154536" evidence="2">
    <location>
        <begin position="19"/>
        <end position="124"/>
    </location>
</feature>
<dbReference type="InParanoid" id="A0A0P8YNS5"/>
<keyword evidence="2" id="KW-0732">Signal</keyword>
<keyword evidence="4" id="KW-1185">Reference proteome</keyword>
<dbReference type="EMBL" id="CH902617">
    <property type="protein sequence ID" value="KPU80417.1"/>
    <property type="molecule type" value="Genomic_DNA"/>
</dbReference>
<organism evidence="3 4">
    <name type="scientific">Drosophila ananassae</name>
    <name type="common">Fruit fly</name>
    <dbReference type="NCBI Taxonomy" id="7217"/>
    <lineage>
        <taxon>Eukaryota</taxon>
        <taxon>Metazoa</taxon>
        <taxon>Ecdysozoa</taxon>
        <taxon>Arthropoda</taxon>
        <taxon>Hexapoda</taxon>
        <taxon>Insecta</taxon>
        <taxon>Pterygota</taxon>
        <taxon>Neoptera</taxon>
        <taxon>Endopterygota</taxon>
        <taxon>Diptera</taxon>
        <taxon>Brachycera</taxon>
        <taxon>Muscomorpha</taxon>
        <taxon>Ephydroidea</taxon>
        <taxon>Drosophilidae</taxon>
        <taxon>Drosophila</taxon>
        <taxon>Sophophora</taxon>
    </lineage>
</organism>
<sequence length="124" mass="12270">MAFHYVFVLSALLVVAQGSYLDLVDQESPEGIHSGGIGAGAPGVGIPQGRPVIGQPQRSVSGYGGSGRLAGSPVGGPRSHGAGSRLPIGGTVLNRPGIGSNNRSPVGNAGRSIGGGYGHRHGSH</sequence>
<dbReference type="GeneID" id="26514975"/>
<dbReference type="KEGG" id="dan:26514975"/>
<evidence type="ECO:0000313" key="3">
    <source>
        <dbReference type="EMBL" id="KPU80417.1"/>
    </source>
</evidence>
<dbReference type="OrthoDB" id="7869026at2759"/>
<feature type="region of interest" description="Disordered" evidence="1">
    <location>
        <begin position="34"/>
        <end position="124"/>
    </location>
</feature>
<feature type="signal peptide" evidence="2">
    <location>
        <begin position="1"/>
        <end position="18"/>
    </location>
</feature>
<gene>
    <name evidence="3" type="primary">Dana\GF27566</name>
    <name evidence="3" type="ORF">GF27566</name>
</gene>
<dbReference type="AlphaFoldDB" id="A0A0P8YNS5"/>
<name>A0A0P8YNS5_DROAN</name>
<protein>
    <submittedName>
        <fullName evidence="3">Uncharacterized protein</fullName>
    </submittedName>
</protein>
<dbReference type="Proteomes" id="UP000007801">
    <property type="component" value="Unassembled WGS sequence"/>
</dbReference>
<evidence type="ECO:0000313" key="4">
    <source>
        <dbReference type="Proteomes" id="UP000007801"/>
    </source>
</evidence>
<accession>A0A0P8YNS5</accession>
<proteinExistence type="predicted"/>
<reference evidence="3 4" key="1">
    <citation type="journal article" date="2007" name="Nature">
        <title>Evolution of genes and genomes on the Drosophila phylogeny.</title>
        <authorList>
            <consortium name="Drosophila 12 Genomes Consortium"/>
            <person name="Clark A.G."/>
            <person name="Eisen M.B."/>
            <person name="Smith D.R."/>
            <person name="Bergman C.M."/>
            <person name="Oliver B."/>
            <person name="Markow T.A."/>
            <person name="Kaufman T.C."/>
            <person name="Kellis M."/>
            <person name="Gelbart W."/>
            <person name="Iyer V.N."/>
            <person name="Pollard D.A."/>
            <person name="Sackton T.B."/>
            <person name="Larracuente A.M."/>
            <person name="Singh N.D."/>
            <person name="Abad J.P."/>
            <person name="Abt D.N."/>
            <person name="Adryan B."/>
            <person name="Aguade M."/>
            <person name="Akashi H."/>
            <person name="Anderson W.W."/>
            <person name="Aquadro C.F."/>
            <person name="Ardell D.H."/>
            <person name="Arguello R."/>
            <person name="Artieri C.G."/>
            <person name="Barbash D.A."/>
            <person name="Barker D."/>
            <person name="Barsanti P."/>
            <person name="Batterham P."/>
            <person name="Batzoglou S."/>
            <person name="Begun D."/>
            <person name="Bhutkar A."/>
            <person name="Blanco E."/>
            <person name="Bosak S.A."/>
            <person name="Bradley R.K."/>
            <person name="Brand A.D."/>
            <person name="Brent M.R."/>
            <person name="Brooks A.N."/>
            <person name="Brown R.H."/>
            <person name="Butlin R.K."/>
            <person name="Caggese C."/>
            <person name="Calvi B.R."/>
            <person name="Bernardo de Carvalho A."/>
            <person name="Caspi A."/>
            <person name="Castrezana S."/>
            <person name="Celniker S.E."/>
            <person name="Chang J.L."/>
            <person name="Chapple C."/>
            <person name="Chatterji S."/>
            <person name="Chinwalla A."/>
            <person name="Civetta A."/>
            <person name="Clifton S.W."/>
            <person name="Comeron J.M."/>
            <person name="Costello J.C."/>
            <person name="Coyne J.A."/>
            <person name="Daub J."/>
            <person name="David R.G."/>
            <person name="Delcher A.L."/>
            <person name="Delehaunty K."/>
            <person name="Do C.B."/>
            <person name="Ebling H."/>
            <person name="Edwards K."/>
            <person name="Eickbush T."/>
            <person name="Evans J.D."/>
            <person name="Filipski A."/>
            <person name="Findeiss S."/>
            <person name="Freyhult E."/>
            <person name="Fulton L."/>
            <person name="Fulton R."/>
            <person name="Garcia A.C."/>
            <person name="Gardiner A."/>
            <person name="Garfield D.A."/>
            <person name="Garvin B.E."/>
            <person name="Gibson G."/>
            <person name="Gilbert D."/>
            <person name="Gnerre S."/>
            <person name="Godfrey J."/>
            <person name="Good R."/>
            <person name="Gotea V."/>
            <person name="Gravely B."/>
            <person name="Greenberg A.J."/>
            <person name="Griffiths-Jones S."/>
            <person name="Gross S."/>
            <person name="Guigo R."/>
            <person name="Gustafson E.A."/>
            <person name="Haerty W."/>
            <person name="Hahn M.W."/>
            <person name="Halligan D.L."/>
            <person name="Halpern A.L."/>
            <person name="Halter G.M."/>
            <person name="Han M.V."/>
            <person name="Heger A."/>
            <person name="Hillier L."/>
            <person name="Hinrichs A.S."/>
            <person name="Holmes I."/>
            <person name="Hoskins R.A."/>
            <person name="Hubisz M.J."/>
            <person name="Hultmark D."/>
            <person name="Huntley M.A."/>
            <person name="Jaffe D.B."/>
            <person name="Jagadeeshan S."/>
            <person name="Jeck W.R."/>
            <person name="Johnson J."/>
            <person name="Jones C.D."/>
            <person name="Jordan W.C."/>
            <person name="Karpen G.H."/>
            <person name="Kataoka E."/>
            <person name="Keightley P.D."/>
            <person name="Kheradpour P."/>
            <person name="Kirkness E.F."/>
            <person name="Koerich L.B."/>
            <person name="Kristiansen K."/>
            <person name="Kudrna D."/>
            <person name="Kulathinal R.J."/>
            <person name="Kumar S."/>
            <person name="Kwok R."/>
            <person name="Lander E."/>
            <person name="Langley C.H."/>
            <person name="Lapoint R."/>
            <person name="Lazzaro B.P."/>
            <person name="Lee S.J."/>
            <person name="Levesque L."/>
            <person name="Li R."/>
            <person name="Lin C.F."/>
            <person name="Lin M.F."/>
            <person name="Lindblad-Toh K."/>
            <person name="Llopart A."/>
            <person name="Long M."/>
            <person name="Low L."/>
            <person name="Lozovsky E."/>
            <person name="Lu J."/>
            <person name="Luo M."/>
            <person name="Machado C.A."/>
            <person name="Makalowski W."/>
            <person name="Marzo M."/>
            <person name="Matsuda M."/>
            <person name="Matzkin L."/>
            <person name="McAllister B."/>
            <person name="McBride C.S."/>
            <person name="McKernan B."/>
            <person name="McKernan K."/>
            <person name="Mendez-Lago M."/>
            <person name="Minx P."/>
            <person name="Mollenhauer M.U."/>
            <person name="Montooth K."/>
            <person name="Mount S.M."/>
            <person name="Mu X."/>
            <person name="Myers E."/>
            <person name="Negre B."/>
            <person name="Newfeld S."/>
            <person name="Nielsen R."/>
            <person name="Noor M.A."/>
            <person name="O'Grady P."/>
            <person name="Pachter L."/>
            <person name="Papaceit M."/>
            <person name="Parisi M.J."/>
            <person name="Parisi M."/>
            <person name="Parts L."/>
            <person name="Pedersen J.S."/>
            <person name="Pesole G."/>
            <person name="Phillippy A.M."/>
            <person name="Ponting C.P."/>
            <person name="Pop M."/>
            <person name="Porcelli D."/>
            <person name="Powell J.R."/>
            <person name="Prohaska S."/>
            <person name="Pruitt K."/>
            <person name="Puig M."/>
            <person name="Quesneville H."/>
            <person name="Ram K.R."/>
            <person name="Rand D."/>
            <person name="Rasmussen M.D."/>
            <person name="Reed L.K."/>
            <person name="Reenan R."/>
            <person name="Reily A."/>
            <person name="Remington K.A."/>
            <person name="Rieger T.T."/>
            <person name="Ritchie M.G."/>
            <person name="Robin C."/>
            <person name="Rogers Y.H."/>
            <person name="Rohde C."/>
            <person name="Rozas J."/>
            <person name="Rubenfield M.J."/>
            <person name="Ruiz A."/>
            <person name="Russo S."/>
            <person name="Salzberg S.L."/>
            <person name="Sanchez-Gracia A."/>
            <person name="Saranga D.J."/>
            <person name="Sato H."/>
            <person name="Schaeffer S.W."/>
            <person name="Schatz M.C."/>
            <person name="Schlenke T."/>
            <person name="Schwartz R."/>
            <person name="Segarra C."/>
            <person name="Singh R.S."/>
            <person name="Sirot L."/>
            <person name="Sirota M."/>
            <person name="Sisneros N.B."/>
            <person name="Smith C.D."/>
            <person name="Smith T.F."/>
            <person name="Spieth J."/>
            <person name="Stage D.E."/>
            <person name="Stark A."/>
            <person name="Stephan W."/>
            <person name="Strausberg R.L."/>
            <person name="Strempel S."/>
            <person name="Sturgill D."/>
            <person name="Sutton G."/>
            <person name="Sutton G.G."/>
            <person name="Tao W."/>
            <person name="Teichmann S."/>
            <person name="Tobari Y.N."/>
            <person name="Tomimura Y."/>
            <person name="Tsolas J.M."/>
            <person name="Valente V.L."/>
            <person name="Venter E."/>
            <person name="Venter J.C."/>
            <person name="Vicario S."/>
            <person name="Vieira F.G."/>
            <person name="Vilella A.J."/>
            <person name="Villasante A."/>
            <person name="Walenz B."/>
            <person name="Wang J."/>
            <person name="Wasserman M."/>
            <person name="Watts T."/>
            <person name="Wilson D."/>
            <person name="Wilson R.K."/>
            <person name="Wing R.A."/>
            <person name="Wolfner M.F."/>
            <person name="Wong A."/>
            <person name="Wong G.K."/>
            <person name="Wu C.I."/>
            <person name="Wu G."/>
            <person name="Yamamoto D."/>
            <person name="Yang H.P."/>
            <person name="Yang S.P."/>
            <person name="Yorke J.A."/>
            <person name="Yoshida K."/>
            <person name="Zdobnov E."/>
            <person name="Zhang P."/>
            <person name="Zhang Y."/>
            <person name="Zimin A.V."/>
            <person name="Baldwin J."/>
            <person name="Abdouelleil A."/>
            <person name="Abdulkadir J."/>
            <person name="Abebe A."/>
            <person name="Abera B."/>
            <person name="Abreu J."/>
            <person name="Acer S.C."/>
            <person name="Aftuck L."/>
            <person name="Alexander A."/>
            <person name="An P."/>
            <person name="Anderson E."/>
            <person name="Anderson S."/>
            <person name="Arachi H."/>
            <person name="Azer M."/>
            <person name="Bachantsang P."/>
            <person name="Barry A."/>
            <person name="Bayul T."/>
            <person name="Berlin A."/>
            <person name="Bessette D."/>
            <person name="Bloom T."/>
            <person name="Blye J."/>
            <person name="Boguslavskiy L."/>
            <person name="Bonnet C."/>
            <person name="Boukhgalter B."/>
            <person name="Bourzgui I."/>
            <person name="Brown A."/>
            <person name="Cahill P."/>
            <person name="Channer S."/>
            <person name="Cheshatsang Y."/>
            <person name="Chuda L."/>
            <person name="Citroen M."/>
            <person name="Collymore A."/>
            <person name="Cooke P."/>
            <person name="Costello M."/>
            <person name="D'Aco K."/>
            <person name="Daza R."/>
            <person name="De Haan G."/>
            <person name="DeGray S."/>
            <person name="DeMaso C."/>
            <person name="Dhargay N."/>
            <person name="Dooley K."/>
            <person name="Dooley E."/>
            <person name="Doricent M."/>
            <person name="Dorje P."/>
            <person name="Dorjee K."/>
            <person name="Dupes A."/>
            <person name="Elong R."/>
            <person name="Falk J."/>
            <person name="Farina A."/>
            <person name="Faro S."/>
            <person name="Ferguson D."/>
            <person name="Fisher S."/>
            <person name="Foley C.D."/>
            <person name="Franke A."/>
            <person name="Friedrich D."/>
            <person name="Gadbois L."/>
            <person name="Gearin G."/>
            <person name="Gearin C.R."/>
            <person name="Giannoukos G."/>
            <person name="Goode T."/>
            <person name="Graham J."/>
            <person name="Grandbois E."/>
            <person name="Grewal S."/>
            <person name="Gyaltsen K."/>
            <person name="Hafez N."/>
            <person name="Hagos B."/>
            <person name="Hall J."/>
            <person name="Henson C."/>
            <person name="Hollinger A."/>
            <person name="Honan T."/>
            <person name="Huard M.D."/>
            <person name="Hughes L."/>
            <person name="Hurhula B."/>
            <person name="Husby M.E."/>
            <person name="Kamat A."/>
            <person name="Kanga B."/>
            <person name="Kashin S."/>
            <person name="Khazanovich D."/>
            <person name="Kisner P."/>
            <person name="Lance K."/>
            <person name="Lara M."/>
            <person name="Lee W."/>
            <person name="Lennon N."/>
            <person name="Letendre F."/>
            <person name="LeVine R."/>
            <person name="Lipovsky A."/>
            <person name="Liu X."/>
            <person name="Liu J."/>
            <person name="Liu S."/>
            <person name="Lokyitsang T."/>
            <person name="Lokyitsang Y."/>
            <person name="Lubonja R."/>
            <person name="Lui A."/>
            <person name="MacDonald P."/>
            <person name="Magnisalis V."/>
            <person name="Maru K."/>
            <person name="Matthews C."/>
            <person name="McCusker W."/>
            <person name="McDonough S."/>
            <person name="Mehta T."/>
            <person name="Meldrim J."/>
            <person name="Meneus L."/>
            <person name="Mihai O."/>
            <person name="Mihalev A."/>
            <person name="Mihova T."/>
            <person name="Mittelman R."/>
            <person name="Mlenga V."/>
            <person name="Montmayeur A."/>
            <person name="Mulrain L."/>
            <person name="Navidi A."/>
            <person name="Naylor J."/>
            <person name="Negash T."/>
            <person name="Nguyen T."/>
            <person name="Nguyen N."/>
            <person name="Nicol R."/>
            <person name="Norbu C."/>
            <person name="Norbu N."/>
            <person name="Novod N."/>
            <person name="O'Neill B."/>
            <person name="Osman S."/>
            <person name="Markiewicz E."/>
            <person name="Oyono O.L."/>
            <person name="Patti C."/>
            <person name="Phunkhang P."/>
            <person name="Pierre F."/>
            <person name="Priest M."/>
            <person name="Raghuraman S."/>
            <person name="Rege F."/>
            <person name="Reyes R."/>
            <person name="Rise C."/>
            <person name="Rogov P."/>
            <person name="Ross K."/>
            <person name="Ryan E."/>
            <person name="Settipalli S."/>
            <person name="Shea T."/>
            <person name="Sherpa N."/>
            <person name="Shi L."/>
            <person name="Shih D."/>
            <person name="Sparrow T."/>
            <person name="Spaulding J."/>
            <person name="Stalker J."/>
            <person name="Stange-Thomann N."/>
            <person name="Stavropoulos S."/>
            <person name="Stone C."/>
            <person name="Strader C."/>
            <person name="Tesfaye S."/>
            <person name="Thomson T."/>
            <person name="Thoulutsang Y."/>
            <person name="Thoulutsang D."/>
            <person name="Topham K."/>
            <person name="Topping I."/>
            <person name="Tsamla T."/>
            <person name="Vassiliev H."/>
            <person name="Vo A."/>
            <person name="Wangchuk T."/>
            <person name="Wangdi T."/>
            <person name="Weiand M."/>
            <person name="Wilkinson J."/>
            <person name="Wilson A."/>
            <person name="Yadav S."/>
            <person name="Young G."/>
            <person name="Yu Q."/>
            <person name="Zembek L."/>
            <person name="Zhong D."/>
            <person name="Zimmer A."/>
            <person name="Zwirko Z."/>
            <person name="Jaffe D.B."/>
            <person name="Alvarez P."/>
            <person name="Brockman W."/>
            <person name="Butler J."/>
            <person name="Chin C."/>
            <person name="Gnerre S."/>
            <person name="Grabherr M."/>
            <person name="Kleber M."/>
            <person name="Mauceli E."/>
            <person name="MacCallum I."/>
        </authorList>
    </citation>
    <scope>NUCLEOTIDE SEQUENCE [LARGE SCALE GENOMIC DNA]</scope>
    <source>
        <strain evidence="4">Tucson 14024-0371.13</strain>
    </source>
</reference>
<feature type="compositionally biased region" description="Gly residues" evidence="1">
    <location>
        <begin position="34"/>
        <end position="43"/>
    </location>
</feature>